<dbReference type="GO" id="GO:0016906">
    <property type="term" value="F:sterol 3-beta-glucosyltransferase activity"/>
    <property type="evidence" value="ECO:0007669"/>
    <property type="project" value="UniProtKB-ARBA"/>
</dbReference>
<evidence type="ECO:0000259" key="4">
    <source>
        <dbReference type="Pfam" id="PF06722"/>
    </source>
</evidence>
<gene>
    <name evidence="5" type="ORF">FLONG3_2047</name>
</gene>
<keyword evidence="6" id="KW-1185">Reference proteome</keyword>
<organism evidence="5 6">
    <name type="scientific">Fusarium longipes</name>
    <dbReference type="NCBI Taxonomy" id="694270"/>
    <lineage>
        <taxon>Eukaryota</taxon>
        <taxon>Fungi</taxon>
        <taxon>Dikarya</taxon>
        <taxon>Ascomycota</taxon>
        <taxon>Pezizomycotina</taxon>
        <taxon>Sordariomycetes</taxon>
        <taxon>Hypocreomycetidae</taxon>
        <taxon>Hypocreales</taxon>
        <taxon>Nectriaceae</taxon>
        <taxon>Fusarium</taxon>
    </lineage>
</organism>
<evidence type="ECO:0000313" key="6">
    <source>
        <dbReference type="Proteomes" id="UP000266234"/>
    </source>
</evidence>
<feature type="compositionally biased region" description="Basic and acidic residues" evidence="2">
    <location>
        <begin position="968"/>
        <end position="981"/>
    </location>
</feature>
<dbReference type="Proteomes" id="UP000266234">
    <property type="component" value="Unassembled WGS sequence"/>
</dbReference>
<feature type="region of interest" description="Disordered" evidence="2">
    <location>
        <begin position="1"/>
        <end position="67"/>
    </location>
</feature>
<dbReference type="EMBL" id="PXOG01000040">
    <property type="protein sequence ID" value="RGP79867.1"/>
    <property type="molecule type" value="Genomic_DNA"/>
</dbReference>
<evidence type="ECO:0000256" key="1">
    <source>
        <dbReference type="ARBA" id="ARBA00022679"/>
    </source>
</evidence>
<dbReference type="SMART" id="SM00726">
    <property type="entry name" value="UIM"/>
    <property type="match status" value="6"/>
</dbReference>
<dbReference type="FunFam" id="3.40.50.2000:FF:000009">
    <property type="entry name" value="Sterol 3-beta-glucosyltransferase UGT80A2"/>
    <property type="match status" value="1"/>
</dbReference>
<feature type="domain" description="Erythromycin biosynthesis protein CIII-like C-terminal" evidence="4">
    <location>
        <begin position="462"/>
        <end position="564"/>
    </location>
</feature>
<feature type="compositionally biased region" description="Basic and acidic residues" evidence="2">
    <location>
        <begin position="1240"/>
        <end position="1253"/>
    </location>
</feature>
<name>A0A395T5U0_9HYPO</name>
<feature type="region of interest" description="Disordered" evidence="2">
    <location>
        <begin position="671"/>
        <end position="780"/>
    </location>
</feature>
<feature type="compositionally biased region" description="Polar residues" evidence="2">
    <location>
        <begin position="1254"/>
        <end position="1268"/>
    </location>
</feature>
<dbReference type="OrthoDB" id="5835829at2759"/>
<feature type="compositionally biased region" description="Polar residues" evidence="2">
    <location>
        <begin position="1225"/>
        <end position="1235"/>
    </location>
</feature>
<dbReference type="PROSITE" id="PS50330">
    <property type="entry name" value="UIM"/>
    <property type="match status" value="2"/>
</dbReference>
<feature type="region of interest" description="Disordered" evidence="2">
    <location>
        <begin position="1218"/>
        <end position="1279"/>
    </location>
</feature>
<dbReference type="InterPro" id="IPR010610">
    <property type="entry name" value="EryCIII-like_C"/>
</dbReference>
<feature type="region of interest" description="Disordered" evidence="2">
    <location>
        <begin position="968"/>
        <end position="1045"/>
    </location>
</feature>
<accession>A0A395T5U0</accession>
<protein>
    <submittedName>
        <fullName evidence="5">Uncharacterized protein</fullName>
    </submittedName>
</protein>
<evidence type="ECO:0000256" key="2">
    <source>
        <dbReference type="SAM" id="MobiDB-lite"/>
    </source>
</evidence>
<dbReference type="Pfam" id="PF02809">
    <property type="entry name" value="UIM"/>
    <property type="match status" value="4"/>
</dbReference>
<dbReference type="Pfam" id="PF03033">
    <property type="entry name" value="Glyco_transf_28"/>
    <property type="match status" value="1"/>
</dbReference>
<dbReference type="SUPFAM" id="SSF53756">
    <property type="entry name" value="UDP-Glycosyltransferase/glycogen phosphorylase"/>
    <property type="match status" value="1"/>
</dbReference>
<feature type="compositionally biased region" description="Basic and acidic residues" evidence="2">
    <location>
        <begin position="1156"/>
        <end position="1165"/>
    </location>
</feature>
<feature type="compositionally biased region" description="Basic and acidic residues" evidence="2">
    <location>
        <begin position="1009"/>
        <end position="1018"/>
    </location>
</feature>
<feature type="region of interest" description="Disordered" evidence="2">
    <location>
        <begin position="1123"/>
        <end position="1206"/>
    </location>
</feature>
<feature type="region of interest" description="Disordered" evidence="2">
    <location>
        <begin position="97"/>
        <end position="122"/>
    </location>
</feature>
<evidence type="ECO:0000259" key="3">
    <source>
        <dbReference type="Pfam" id="PF03033"/>
    </source>
</evidence>
<feature type="compositionally biased region" description="Polar residues" evidence="2">
    <location>
        <begin position="15"/>
        <end position="29"/>
    </location>
</feature>
<dbReference type="PANTHER" id="PTHR48050:SF13">
    <property type="entry name" value="STEROL 3-BETA-GLUCOSYLTRANSFERASE UGT80A2"/>
    <property type="match status" value="1"/>
</dbReference>
<dbReference type="GO" id="GO:0005975">
    <property type="term" value="P:carbohydrate metabolic process"/>
    <property type="evidence" value="ECO:0007669"/>
    <property type="project" value="InterPro"/>
</dbReference>
<feature type="compositionally biased region" description="Low complexity" evidence="2">
    <location>
        <begin position="1185"/>
        <end position="1198"/>
    </location>
</feature>
<dbReference type="InterPro" id="IPR003903">
    <property type="entry name" value="UIM_dom"/>
</dbReference>
<sequence>MAGIVDDKAAAGQQPRDSNTSAAIASNDLQLPDINIGDSNAAPPPPYGESHDQVHFSQPGFDAGAEVTGDGRVNININAKNRRLADLLAPTLQDQLAPEPEQHGLPPAYIPPSLGGRPGQTPPPKLNVVVQIVGSRGDVQPFVALAKVLKDTYGHRVRIATHPTFRTFVEENDLEFFSIGGDPAELMAFMVKHPGLMPGFDAITSGEITKRRKGIEEILMGCWRSCIEGGDGLGPPPKPHASNAPLDVSLVSGNSGQEPFVADAIIANPPSFAHVHIAEKLGIPVHMMFTMPWSPTRAFPHPLANIQSSNTDDVMTNYMSYTLVEMMTWQGLGDVINRFRKKALDLPPLSLIWAPGLLSRLKISWTYCWSPALIPKPNDWGRHIDVSGFYFLNLASSYTPDPELAAFLRDGPPPVYIGFGSIVVDDPNAMTEMIFEAVRLSGVRALVSKGWGGLGADDLGKPDGVYMLGNVPHDWLFEHVSCVVHHGGAGTTAAGIKAGKPTLVVPFFGDQPFWGAMIARAKAGPDPIPYKQLTAEKLAEAIKFCVKPETLEQAKAMGQKIREEKGTDVGGKSFHDHLEVDKLRCTLAPSRAAAWRVRRTQVRLSAFSAAVLVEQGILQWSDLKLYRMREYNTEEQPPDPISACALSLVTDIGGIGMAIADMPRELFKSMSNPKKKEQTPPNTASPPATESNTSLVVPPGIDSDQKTTSAASIADTETLNSAAPTTSHSNASQPTLSDTASSISGLSSPDRPSAQASANQRSWKEQMKQAANAAKQDRGASPVNYMDAAVGTGRGVGRVVTTGARTPMNFCLGLARGFRNMPKLYNDETVRPVDKVTGVGSGIVVAGKEFGYGLFDGITGLVTQPLKGAEKEGVQGLIKGFGKGIGGVVAKPAAGFWSIPAYTMQGVDAEITRYFSKSVQNYIVSSRAVQGQHEMQNATPGERNDVVQRWNNFTSDLDKFYRWKKKEKVAGKRPEGSRQDSSEIGLERPQTGWFHTRNMSFGERKKLHADKEAWERNNSDTSIPQSKPNGASSTQTQSSEDEELEKAIRASIQETSRGNAEEDAQVEAAMRESINAVRQRAESDEASPLPLKDSSIFQDAEYQITDEEYQALVEQAIQQSLGNDVPLPQYSGISGLSETDTVSQPLATSTNDDDKELQRAIEASKKQSPPPLPPREENDDEFERAIAASKEAMAKESSQQTEEDIVMEYVKKQSLAEEEYRKKMSQGNPSANTGNDYDDDLRRALEESLKMNRGDTSVSITPTESGPPSGSGAKEKPPCNLSNPCRKCEIQMIIQGQNPAQMSREQASTHQNENGCFQCKNQEHKCKPLSKVKAEASRRLVKAAVDHLFNGKPIQEWDDAMARAKADIKGEASLPSSSMSIPLHFVSAQKQTASSFIRGVPLSKTPKIVKPVPANETKLDVIPQGKSNTKDTVDDKTVKFNMVVKQQKAIVDALVKQQAIMVAAMVAMNKEMVSALGAVQLELEDKQMSNSFTTTSFAPIKEEDGEVASSVPATHGSSGEIVSHLDEEDLHPEENPLPGRTRWAPVKGDARDDPCTACFKQMIKNGKNFSCHSQKSKSTTRCFHCAKARQGCHDLPLHVVDVGPRLQETALSDQPVSHAMPYHFEMGPSLTTYQTQDNGGWDELVAVALRATQRGGDGNIPIQILQDIRDELRQIRNVVGQLATESP</sequence>
<dbReference type="Gene3D" id="3.40.50.2000">
    <property type="entry name" value="Glycogen Phosphorylase B"/>
    <property type="match status" value="2"/>
</dbReference>
<evidence type="ECO:0000313" key="5">
    <source>
        <dbReference type="EMBL" id="RGP79867.1"/>
    </source>
</evidence>
<feature type="domain" description="Glycosyltransferase family 28 N-terminal" evidence="3">
    <location>
        <begin position="128"/>
        <end position="192"/>
    </location>
</feature>
<dbReference type="Pfam" id="PF06722">
    <property type="entry name" value="EryCIII-like_C"/>
    <property type="match status" value="1"/>
</dbReference>
<reference evidence="5 6" key="1">
    <citation type="journal article" date="2018" name="PLoS Pathog.">
        <title>Evolution of structural diversity of trichothecenes, a family of toxins produced by plant pathogenic and entomopathogenic fungi.</title>
        <authorList>
            <person name="Proctor R.H."/>
            <person name="McCormick S.P."/>
            <person name="Kim H.S."/>
            <person name="Cardoza R.E."/>
            <person name="Stanley A.M."/>
            <person name="Lindo L."/>
            <person name="Kelly A."/>
            <person name="Brown D.W."/>
            <person name="Lee T."/>
            <person name="Vaughan M.M."/>
            <person name="Alexander N.J."/>
            <person name="Busman M."/>
            <person name="Gutierrez S."/>
        </authorList>
    </citation>
    <scope>NUCLEOTIDE SEQUENCE [LARGE SCALE GENOMIC DNA]</scope>
    <source>
        <strain evidence="5 6">NRRL 20695</strain>
    </source>
</reference>
<dbReference type="FunFam" id="3.40.50.2000:FF:000100">
    <property type="entry name" value="Glycosyltransferase family 1 protein"/>
    <property type="match status" value="1"/>
</dbReference>
<keyword evidence="1" id="KW-0808">Transferase</keyword>
<dbReference type="STRING" id="694270.A0A395T5U0"/>
<feature type="region of interest" description="Disordered" evidence="2">
    <location>
        <begin position="1071"/>
        <end position="1094"/>
    </location>
</feature>
<feature type="compositionally biased region" description="Polar residues" evidence="2">
    <location>
        <begin position="1131"/>
        <end position="1150"/>
    </location>
</feature>
<feature type="compositionally biased region" description="Polar residues" evidence="2">
    <location>
        <begin position="706"/>
        <end position="747"/>
    </location>
</feature>
<proteinExistence type="predicted"/>
<dbReference type="InterPro" id="IPR004276">
    <property type="entry name" value="GlycoTrans_28_N"/>
</dbReference>
<dbReference type="PANTHER" id="PTHR48050">
    <property type="entry name" value="STEROL 3-BETA-GLUCOSYLTRANSFERASE"/>
    <property type="match status" value="1"/>
</dbReference>
<comment type="caution">
    <text evidence="5">The sequence shown here is derived from an EMBL/GenBank/DDBJ whole genome shotgun (WGS) entry which is preliminary data.</text>
</comment>
<dbReference type="CDD" id="cd03784">
    <property type="entry name" value="GT1_Gtf-like"/>
    <property type="match status" value="1"/>
</dbReference>
<feature type="compositionally biased region" description="Polar residues" evidence="2">
    <location>
        <begin position="1019"/>
        <end position="1031"/>
    </location>
</feature>
<dbReference type="InterPro" id="IPR002213">
    <property type="entry name" value="UDP_glucos_trans"/>
</dbReference>
<dbReference type="Pfam" id="PF23625">
    <property type="entry name" value="UIM_2"/>
    <property type="match status" value="1"/>
</dbReference>
<feature type="compositionally biased region" description="Polar residues" evidence="2">
    <location>
        <begin position="679"/>
        <end position="695"/>
    </location>
</feature>
<dbReference type="InterPro" id="IPR050426">
    <property type="entry name" value="Glycosyltransferase_28"/>
</dbReference>